<keyword evidence="4" id="KW-1185">Reference proteome</keyword>
<evidence type="ECO:0000313" key="3">
    <source>
        <dbReference type="EMBL" id="NEG55838.1"/>
    </source>
</evidence>
<feature type="compositionally biased region" description="Polar residues" evidence="1">
    <location>
        <begin position="75"/>
        <end position="87"/>
    </location>
</feature>
<reference evidence="3 4" key="1">
    <citation type="submission" date="2019-10" db="EMBL/GenBank/DDBJ databases">
        <title>Bifidobacterium from non-human primates.</title>
        <authorList>
            <person name="Modesto M."/>
        </authorList>
    </citation>
    <scope>NUCLEOTIDE SEQUENCE [LARGE SCALE GENOMIC DNA]</scope>
    <source>
        <strain evidence="3 4">SMA15</strain>
    </source>
</reference>
<protein>
    <recommendedName>
        <fullName evidence="2">Leucine rich repeat variant domain-containing protein</fullName>
    </recommendedName>
</protein>
<dbReference type="AlphaFoldDB" id="A0A6L9STD1"/>
<feature type="domain" description="Leucine rich repeat variant" evidence="2">
    <location>
        <begin position="7"/>
        <end position="65"/>
    </location>
</feature>
<gene>
    <name evidence="3" type="ORF">GFD21_08745</name>
</gene>
<comment type="caution">
    <text evidence="3">The sequence shown here is derived from an EMBL/GenBank/DDBJ whole genome shotgun (WGS) entry which is preliminary data.</text>
</comment>
<evidence type="ECO:0000256" key="1">
    <source>
        <dbReference type="SAM" id="MobiDB-lite"/>
    </source>
</evidence>
<evidence type="ECO:0000259" key="2">
    <source>
        <dbReference type="Pfam" id="PF25591"/>
    </source>
</evidence>
<feature type="domain" description="Leucine rich repeat variant" evidence="2">
    <location>
        <begin position="156"/>
        <end position="212"/>
    </location>
</feature>
<dbReference type="InterPro" id="IPR057893">
    <property type="entry name" value="LRV_2"/>
</dbReference>
<dbReference type="Proteomes" id="UP000483293">
    <property type="component" value="Unassembled WGS sequence"/>
</dbReference>
<organism evidence="3 4">
    <name type="scientific">Bifidobacterium platyrrhinorum</name>
    <dbReference type="NCBI Taxonomy" id="2661628"/>
    <lineage>
        <taxon>Bacteria</taxon>
        <taxon>Bacillati</taxon>
        <taxon>Actinomycetota</taxon>
        <taxon>Actinomycetes</taxon>
        <taxon>Bifidobacteriales</taxon>
        <taxon>Bifidobacteriaceae</taxon>
        <taxon>Bifidobacterium</taxon>
    </lineage>
</organism>
<proteinExistence type="predicted"/>
<sequence>MMVDYDAAVAAVQDPNADPIFLAKIAYENPEFGANVAVNPRAYPGLLRWIAEFGDERARDTVAQMGYAVPDSPAGANQPSTAQSFQSFEPAARATDAQEAQPAQPAAAQTSNAESYAAGQPASYEEPAAQPIVNASDAYAASSYVQPAQNPYGFTAELARTTTDQMQMAEIAQKAPELYASLALNPNLYPALVDWLAQLGDPAVNAALATRQ</sequence>
<name>A0A6L9STD1_9BIFI</name>
<feature type="compositionally biased region" description="Low complexity" evidence="1">
    <location>
        <begin position="97"/>
        <end position="109"/>
    </location>
</feature>
<feature type="region of interest" description="Disordered" evidence="1">
    <location>
        <begin position="69"/>
        <end position="123"/>
    </location>
</feature>
<dbReference type="EMBL" id="WHZV01000008">
    <property type="protein sequence ID" value="NEG55838.1"/>
    <property type="molecule type" value="Genomic_DNA"/>
</dbReference>
<accession>A0A6L9STD1</accession>
<evidence type="ECO:0000313" key="4">
    <source>
        <dbReference type="Proteomes" id="UP000483293"/>
    </source>
</evidence>
<dbReference type="Pfam" id="PF25591">
    <property type="entry name" value="LRV_2"/>
    <property type="match status" value="2"/>
</dbReference>